<evidence type="ECO:0000313" key="3">
    <source>
        <dbReference type="Proteomes" id="UP001285521"/>
    </source>
</evidence>
<accession>A0ABU4SXX9</accession>
<name>A0ABU4SXX9_9PSEU</name>
<reference evidence="2 3" key="2">
    <citation type="submission" date="2023-11" db="EMBL/GenBank/DDBJ databases">
        <authorList>
            <person name="Lara A.C."/>
            <person name="Chronakova A."/>
        </authorList>
    </citation>
    <scope>NUCLEOTIDE SEQUENCE [LARGE SCALE GENOMIC DNA]</scope>
    <source>
        <strain evidence="2 3">BCCO 10_0856</strain>
    </source>
</reference>
<evidence type="ECO:0000256" key="1">
    <source>
        <dbReference type="SAM" id="SignalP"/>
    </source>
</evidence>
<reference evidence="2 3" key="1">
    <citation type="submission" date="2023-11" db="EMBL/GenBank/DDBJ databases">
        <title>Lentzea sokolovensis, sp. nov., Lentzea kristufkii, sp. nov., and Lentzea miocenensis, sp. nov., rare actinobacteria from Sokolov Coal Basin, Miocene lacustrine sediment, Czech Republic.</title>
        <authorList>
            <person name="Lara A."/>
            <person name="Kotroba L."/>
            <person name="Nouioui I."/>
            <person name="Neumann-Schaal M."/>
            <person name="Mast Y."/>
            <person name="Chronakova A."/>
        </authorList>
    </citation>
    <scope>NUCLEOTIDE SEQUENCE [LARGE SCALE GENOMIC DNA]</scope>
    <source>
        <strain evidence="2 3">BCCO 10_0856</strain>
    </source>
</reference>
<dbReference type="Proteomes" id="UP001285521">
    <property type="component" value="Unassembled WGS sequence"/>
</dbReference>
<keyword evidence="3" id="KW-1185">Reference proteome</keyword>
<dbReference type="EMBL" id="JAXAVW010000008">
    <property type="protein sequence ID" value="MDX8030761.1"/>
    <property type="molecule type" value="Genomic_DNA"/>
</dbReference>
<dbReference type="RefSeq" id="WP_319965786.1">
    <property type="nucleotide sequence ID" value="NZ_JAXAVW010000008.1"/>
</dbReference>
<comment type="caution">
    <text evidence="2">The sequence shown here is derived from an EMBL/GenBank/DDBJ whole genome shotgun (WGS) entry which is preliminary data.</text>
</comment>
<sequence>MRKILVTATAAALTAAALLVPGSASAQDLGVQAACNPDKNVNIHVQKRGNFIDGLGGFFNCDQATTGFTIMVQEKTTLSWKDHVVRSGVWKTNQYAVTTYTCNGTKTKTYRALIKSGIGTHAWIRTSNSIKVACG</sequence>
<gene>
    <name evidence="2" type="ORF">SK803_11095</name>
</gene>
<feature type="chain" id="PRO_5046629710" evidence="1">
    <location>
        <begin position="27"/>
        <end position="135"/>
    </location>
</feature>
<protein>
    <submittedName>
        <fullName evidence="2">Uncharacterized protein</fullName>
    </submittedName>
</protein>
<keyword evidence="1" id="KW-0732">Signal</keyword>
<feature type="signal peptide" evidence="1">
    <location>
        <begin position="1"/>
        <end position="26"/>
    </location>
</feature>
<proteinExistence type="predicted"/>
<organism evidence="2 3">
    <name type="scientific">Lentzea miocenica</name>
    <dbReference type="NCBI Taxonomy" id="3095431"/>
    <lineage>
        <taxon>Bacteria</taxon>
        <taxon>Bacillati</taxon>
        <taxon>Actinomycetota</taxon>
        <taxon>Actinomycetes</taxon>
        <taxon>Pseudonocardiales</taxon>
        <taxon>Pseudonocardiaceae</taxon>
        <taxon>Lentzea</taxon>
    </lineage>
</organism>
<evidence type="ECO:0000313" key="2">
    <source>
        <dbReference type="EMBL" id="MDX8030761.1"/>
    </source>
</evidence>